<dbReference type="Pfam" id="PF01476">
    <property type="entry name" value="LysM"/>
    <property type="match status" value="2"/>
</dbReference>
<evidence type="ECO:0000259" key="3">
    <source>
        <dbReference type="PROSITE" id="PS51782"/>
    </source>
</evidence>
<dbReference type="EMBL" id="WVUD01000001">
    <property type="protein sequence ID" value="MYL81603.1"/>
    <property type="molecule type" value="Genomic_DNA"/>
</dbReference>
<dbReference type="PROSITE" id="PS51782">
    <property type="entry name" value="LYSM"/>
    <property type="match status" value="2"/>
</dbReference>
<evidence type="ECO:0000256" key="2">
    <source>
        <dbReference type="SAM" id="SignalP"/>
    </source>
</evidence>
<feature type="signal peptide" evidence="2">
    <location>
        <begin position="1"/>
        <end position="21"/>
    </location>
</feature>
<name>A0A7C9ITP4_9BACT</name>
<dbReference type="PANTHER" id="PTHR33734:SF22">
    <property type="entry name" value="MEMBRANE-BOUND LYTIC MUREIN TRANSGLYCOSYLASE D"/>
    <property type="match status" value="1"/>
</dbReference>
<dbReference type="InterPro" id="IPR018392">
    <property type="entry name" value="LysM"/>
</dbReference>
<feature type="domain" description="LysM" evidence="3">
    <location>
        <begin position="24"/>
        <end position="68"/>
    </location>
</feature>
<evidence type="ECO:0000256" key="1">
    <source>
        <dbReference type="SAM" id="MobiDB-lite"/>
    </source>
</evidence>
<feature type="compositionally biased region" description="Low complexity" evidence="1">
    <location>
        <begin position="78"/>
        <end position="87"/>
    </location>
</feature>
<keyword evidence="5" id="KW-1185">Reference proteome</keyword>
<dbReference type="AlphaFoldDB" id="A0A7C9ITP4"/>
<protein>
    <submittedName>
        <fullName evidence="4">LysM peptidoglycan-binding domain-containing protein</fullName>
    </submittedName>
</protein>
<evidence type="ECO:0000313" key="5">
    <source>
        <dbReference type="Proteomes" id="UP000482487"/>
    </source>
</evidence>
<feature type="chain" id="PRO_5028820306" evidence="2">
    <location>
        <begin position="22"/>
        <end position="218"/>
    </location>
</feature>
<comment type="caution">
    <text evidence="4">The sequence shown here is derived from an EMBL/GenBank/DDBJ whole genome shotgun (WGS) entry which is preliminary data.</text>
</comment>
<reference evidence="4 5" key="1">
    <citation type="submission" date="2020-01" db="EMBL/GenBank/DDBJ databases">
        <title>Genome sequence of Desulfovibrio aerotolerans DSM 16695(T).</title>
        <authorList>
            <person name="Karnachuk O."/>
            <person name="Avakyan M."/>
            <person name="Mardanov A."/>
            <person name="Kadnikov V."/>
            <person name="Ravin N."/>
        </authorList>
    </citation>
    <scope>NUCLEOTIDE SEQUENCE [LARGE SCALE GENOMIC DNA]</scope>
    <source>
        <strain evidence="4 5">DSM 16695</strain>
    </source>
</reference>
<dbReference type="RefSeq" id="WP_160957763.1">
    <property type="nucleotide sequence ID" value="NZ_WVUD01000001.1"/>
</dbReference>
<dbReference type="GO" id="GO:0008932">
    <property type="term" value="F:lytic endotransglycosylase activity"/>
    <property type="evidence" value="ECO:0007669"/>
    <property type="project" value="TreeGrafter"/>
</dbReference>
<accession>A0A7C9ITP4</accession>
<dbReference type="PANTHER" id="PTHR33734">
    <property type="entry name" value="LYSM DOMAIN-CONTAINING GPI-ANCHORED PROTEIN 2"/>
    <property type="match status" value="1"/>
</dbReference>
<organism evidence="4 5">
    <name type="scientific">Solidesulfovibrio aerotolerans</name>
    <dbReference type="NCBI Taxonomy" id="295255"/>
    <lineage>
        <taxon>Bacteria</taxon>
        <taxon>Pseudomonadati</taxon>
        <taxon>Thermodesulfobacteriota</taxon>
        <taxon>Desulfovibrionia</taxon>
        <taxon>Desulfovibrionales</taxon>
        <taxon>Desulfovibrionaceae</taxon>
        <taxon>Solidesulfovibrio</taxon>
    </lineage>
</organism>
<dbReference type="SUPFAM" id="SSF54106">
    <property type="entry name" value="LysM domain"/>
    <property type="match status" value="2"/>
</dbReference>
<dbReference type="InterPro" id="IPR036779">
    <property type="entry name" value="LysM_dom_sf"/>
</dbReference>
<feature type="region of interest" description="Disordered" evidence="1">
    <location>
        <begin position="78"/>
        <end position="145"/>
    </location>
</feature>
<dbReference type="CDD" id="cd00118">
    <property type="entry name" value="LysM"/>
    <property type="match status" value="2"/>
</dbReference>
<gene>
    <name evidence="4" type="ORF">GTA51_00430</name>
</gene>
<feature type="compositionally biased region" description="Low complexity" evidence="1">
    <location>
        <begin position="103"/>
        <end position="133"/>
    </location>
</feature>
<dbReference type="OrthoDB" id="9785345at2"/>
<dbReference type="SMART" id="SM00257">
    <property type="entry name" value="LysM"/>
    <property type="match status" value="2"/>
</dbReference>
<sequence length="218" mass="21542">MPWRALLFALTLLAMSGPAAAGETAHTARPGDNPAALAKRYHVPVAAILARNPGLDPGRIKVGDVIVIPDAPGPLPPNGSAAKAALAPPTPAASGLDTPDAPAPAAASPASGPSAGPSAKNSAAPKTASPSAAGGLPDEEAPGRRYVVAPGDFPAAIAERFGIPLEVLERANPGLDPKRLPVGCVLTVPEGNACAPPAVAVTRPGEPGSTAPLMMDFQ</sequence>
<dbReference type="Proteomes" id="UP000482487">
    <property type="component" value="Unassembled WGS sequence"/>
</dbReference>
<keyword evidence="2" id="KW-0732">Signal</keyword>
<dbReference type="Gene3D" id="3.10.350.10">
    <property type="entry name" value="LysM domain"/>
    <property type="match status" value="2"/>
</dbReference>
<proteinExistence type="predicted"/>
<feature type="domain" description="LysM" evidence="3">
    <location>
        <begin position="144"/>
        <end position="188"/>
    </location>
</feature>
<evidence type="ECO:0000313" key="4">
    <source>
        <dbReference type="EMBL" id="MYL81603.1"/>
    </source>
</evidence>